<dbReference type="STRING" id="401562.NS365_19075"/>
<dbReference type="AlphaFoldDB" id="A0A175R920"/>
<dbReference type="GO" id="GO:0005886">
    <property type="term" value="C:plasma membrane"/>
    <property type="evidence" value="ECO:0007669"/>
    <property type="project" value="UniProtKB-SubCell"/>
</dbReference>
<dbReference type="EMBL" id="LDPZ01000022">
    <property type="protein sequence ID" value="KTQ95523.1"/>
    <property type="molecule type" value="Genomic_DNA"/>
</dbReference>
<dbReference type="PANTHER" id="PTHR45453:SF1">
    <property type="entry name" value="PHOSPHATE REGULON SENSOR PROTEIN PHOR"/>
    <property type="match status" value="1"/>
</dbReference>
<evidence type="ECO:0000256" key="6">
    <source>
        <dbReference type="ARBA" id="ARBA00022679"/>
    </source>
</evidence>
<dbReference type="GO" id="GO:0005524">
    <property type="term" value="F:ATP binding"/>
    <property type="evidence" value="ECO:0007669"/>
    <property type="project" value="UniProtKB-KW"/>
</dbReference>
<keyword evidence="12" id="KW-1133">Transmembrane helix</keyword>
<evidence type="ECO:0000256" key="12">
    <source>
        <dbReference type="SAM" id="Phobius"/>
    </source>
</evidence>
<keyword evidence="11 12" id="KW-0472">Membrane</keyword>
<dbReference type="GO" id="GO:0000155">
    <property type="term" value="F:phosphorelay sensor kinase activity"/>
    <property type="evidence" value="ECO:0007669"/>
    <property type="project" value="InterPro"/>
</dbReference>
<dbReference type="InterPro" id="IPR036097">
    <property type="entry name" value="HisK_dim/P_sf"/>
</dbReference>
<evidence type="ECO:0000256" key="4">
    <source>
        <dbReference type="ARBA" id="ARBA00022475"/>
    </source>
</evidence>
<comment type="subcellular location">
    <subcellularLocation>
        <location evidence="2">Cell membrane</location>
    </subcellularLocation>
</comment>
<evidence type="ECO:0000256" key="7">
    <source>
        <dbReference type="ARBA" id="ARBA00022741"/>
    </source>
</evidence>
<evidence type="ECO:0000256" key="8">
    <source>
        <dbReference type="ARBA" id="ARBA00022777"/>
    </source>
</evidence>
<dbReference type="InterPro" id="IPR050351">
    <property type="entry name" value="BphY/WalK/GraS-like"/>
</dbReference>
<dbReference type="FunFam" id="1.10.287.130:FF:000008">
    <property type="entry name" value="Two-component sensor histidine kinase"/>
    <property type="match status" value="1"/>
</dbReference>
<protein>
    <recommendedName>
        <fullName evidence="3">histidine kinase</fullName>
        <ecNumber evidence="3">2.7.13.3</ecNumber>
    </recommendedName>
</protein>
<keyword evidence="10" id="KW-0902">Two-component regulatory system</keyword>
<keyword evidence="6" id="KW-0808">Transferase</keyword>
<feature type="transmembrane region" description="Helical" evidence="12">
    <location>
        <begin position="20"/>
        <end position="39"/>
    </location>
</feature>
<evidence type="ECO:0000256" key="5">
    <source>
        <dbReference type="ARBA" id="ARBA00022553"/>
    </source>
</evidence>
<evidence type="ECO:0000256" key="11">
    <source>
        <dbReference type="ARBA" id="ARBA00023136"/>
    </source>
</evidence>
<dbReference type="SUPFAM" id="SSF47384">
    <property type="entry name" value="Homodimeric domain of signal transducing histidine kinase"/>
    <property type="match status" value="1"/>
</dbReference>
<evidence type="ECO:0000256" key="2">
    <source>
        <dbReference type="ARBA" id="ARBA00004236"/>
    </source>
</evidence>
<dbReference type="InterPro" id="IPR036890">
    <property type="entry name" value="HATPase_C_sf"/>
</dbReference>
<keyword evidence="5" id="KW-0597">Phosphoprotein</keyword>
<dbReference type="InterPro" id="IPR003594">
    <property type="entry name" value="HATPase_dom"/>
</dbReference>
<dbReference type="PRINTS" id="PR00344">
    <property type="entry name" value="BCTRLSENSOR"/>
</dbReference>
<dbReference type="SMART" id="SM00387">
    <property type="entry name" value="HATPase_c"/>
    <property type="match status" value="1"/>
</dbReference>
<keyword evidence="7" id="KW-0547">Nucleotide-binding</keyword>
<evidence type="ECO:0000256" key="1">
    <source>
        <dbReference type="ARBA" id="ARBA00000085"/>
    </source>
</evidence>
<keyword evidence="4" id="KW-1003">Cell membrane</keyword>
<evidence type="ECO:0000256" key="3">
    <source>
        <dbReference type="ARBA" id="ARBA00012438"/>
    </source>
</evidence>
<evidence type="ECO:0000256" key="9">
    <source>
        <dbReference type="ARBA" id="ARBA00022840"/>
    </source>
</evidence>
<dbReference type="SUPFAM" id="SSF55874">
    <property type="entry name" value="ATPase domain of HSP90 chaperone/DNA topoisomerase II/histidine kinase"/>
    <property type="match status" value="1"/>
</dbReference>
<dbReference type="PROSITE" id="PS50109">
    <property type="entry name" value="HIS_KIN"/>
    <property type="match status" value="1"/>
</dbReference>
<dbReference type="InterPro" id="IPR004358">
    <property type="entry name" value="Sig_transdc_His_kin-like_C"/>
</dbReference>
<dbReference type="SMART" id="SM00388">
    <property type="entry name" value="HisKA"/>
    <property type="match status" value="1"/>
</dbReference>
<dbReference type="GO" id="GO:0016036">
    <property type="term" value="P:cellular response to phosphate starvation"/>
    <property type="evidence" value="ECO:0007669"/>
    <property type="project" value="TreeGrafter"/>
</dbReference>
<keyword evidence="9" id="KW-0067">ATP-binding</keyword>
<name>A0A175R920_9HYPH</name>
<organism evidence="14 15">
    <name type="scientific">Aureimonas ureilytica</name>
    <dbReference type="NCBI Taxonomy" id="401562"/>
    <lineage>
        <taxon>Bacteria</taxon>
        <taxon>Pseudomonadati</taxon>
        <taxon>Pseudomonadota</taxon>
        <taxon>Alphaproteobacteria</taxon>
        <taxon>Hyphomicrobiales</taxon>
        <taxon>Aurantimonadaceae</taxon>
        <taxon>Aureimonas</taxon>
    </lineage>
</organism>
<reference evidence="14 15" key="1">
    <citation type="journal article" date="2016" name="Front. Microbiol.">
        <title>Genomic Resource of Rice Seed Associated Bacteria.</title>
        <authorList>
            <person name="Midha S."/>
            <person name="Bansal K."/>
            <person name="Sharma S."/>
            <person name="Kumar N."/>
            <person name="Patil P.P."/>
            <person name="Chaudhry V."/>
            <person name="Patil P.B."/>
        </authorList>
    </citation>
    <scope>NUCLEOTIDE SEQUENCE [LARGE SCALE GENOMIC DNA]</scope>
    <source>
        <strain evidence="14 15">NS226</strain>
    </source>
</reference>
<dbReference type="PATRIC" id="fig|401562.3.peg.1796"/>
<evidence type="ECO:0000313" key="15">
    <source>
        <dbReference type="Proteomes" id="UP000078272"/>
    </source>
</evidence>
<dbReference type="GO" id="GO:0004721">
    <property type="term" value="F:phosphoprotein phosphatase activity"/>
    <property type="evidence" value="ECO:0007669"/>
    <property type="project" value="TreeGrafter"/>
</dbReference>
<dbReference type="Pfam" id="PF00512">
    <property type="entry name" value="HisKA"/>
    <property type="match status" value="1"/>
</dbReference>
<sequence>MSIGMTETGLPGGGARRGSFISLSTLVLVGALVWAAWVIPQLRPVVAGVLVLSALVELIQRSARASLRAKAGKVGEVAPLWPNASVKSVVNAMREPAFVLDRDLALRFSNAVGIQTFGNMVLGDPIAMRFRAPEFIAAMAEAIEADEPQLTEYAERAPSDRAWAVDILPMPMPGEAQTHFFLALFRDRTQMRRIEKIRTDFVANASHELRTPLASLSGFIETLKGPARDDPKARAQFLDIMQDQARRMSRLIDDLLSLSRIEMRRRLEPGERADIASVLRVVAQQSAPTAAEKELALELVGLDEGEALVNGDHDELVQVFGNLAENAMKYGDGGGRIEIGLTRGSDTVEAFVRDFGRGIAPEHVPRLTERFYRVEDGSARARGTGLGLSIVRNVLIRHNTRLSIASIPGQGSTFSVRFRLASVRSSGKAA</sequence>
<dbReference type="Proteomes" id="UP000078272">
    <property type="component" value="Unassembled WGS sequence"/>
</dbReference>
<dbReference type="InterPro" id="IPR003661">
    <property type="entry name" value="HisK_dim/P_dom"/>
</dbReference>
<dbReference type="InterPro" id="IPR005467">
    <property type="entry name" value="His_kinase_dom"/>
</dbReference>
<dbReference type="PANTHER" id="PTHR45453">
    <property type="entry name" value="PHOSPHATE REGULON SENSOR PROTEIN PHOR"/>
    <property type="match status" value="1"/>
</dbReference>
<evidence type="ECO:0000259" key="13">
    <source>
        <dbReference type="PROSITE" id="PS50109"/>
    </source>
</evidence>
<keyword evidence="12" id="KW-0812">Transmembrane</keyword>
<dbReference type="Gene3D" id="1.10.287.130">
    <property type="match status" value="1"/>
</dbReference>
<feature type="domain" description="Histidine kinase" evidence="13">
    <location>
        <begin position="204"/>
        <end position="422"/>
    </location>
</feature>
<comment type="caution">
    <text evidence="14">The sequence shown here is derived from an EMBL/GenBank/DDBJ whole genome shotgun (WGS) entry which is preliminary data.</text>
</comment>
<keyword evidence="8" id="KW-0418">Kinase</keyword>
<dbReference type="EC" id="2.7.13.3" evidence="3"/>
<dbReference type="Gene3D" id="3.30.565.10">
    <property type="entry name" value="Histidine kinase-like ATPase, C-terminal domain"/>
    <property type="match status" value="1"/>
</dbReference>
<evidence type="ECO:0000256" key="10">
    <source>
        <dbReference type="ARBA" id="ARBA00023012"/>
    </source>
</evidence>
<gene>
    <name evidence="14" type="ORF">NS226_11365</name>
</gene>
<proteinExistence type="predicted"/>
<comment type="catalytic activity">
    <reaction evidence="1">
        <text>ATP + protein L-histidine = ADP + protein N-phospho-L-histidine.</text>
        <dbReference type="EC" id="2.7.13.3"/>
    </reaction>
</comment>
<accession>A0A175R920</accession>
<dbReference type="CDD" id="cd00082">
    <property type="entry name" value="HisKA"/>
    <property type="match status" value="1"/>
</dbReference>
<dbReference type="Pfam" id="PF02518">
    <property type="entry name" value="HATPase_c"/>
    <property type="match status" value="1"/>
</dbReference>
<evidence type="ECO:0000313" key="14">
    <source>
        <dbReference type="EMBL" id="KTQ95523.1"/>
    </source>
</evidence>